<name>A0A2H0WS18_9BACT</name>
<evidence type="ECO:0000313" key="2">
    <source>
        <dbReference type="Proteomes" id="UP000231198"/>
    </source>
</evidence>
<proteinExistence type="predicted"/>
<comment type="caution">
    <text evidence="1">The sequence shown here is derived from an EMBL/GenBank/DDBJ whole genome shotgun (WGS) entry which is preliminary data.</text>
</comment>
<dbReference type="AlphaFoldDB" id="A0A2H0WS18"/>
<dbReference type="Proteomes" id="UP000231198">
    <property type="component" value="Unassembled WGS sequence"/>
</dbReference>
<accession>A0A2H0WS18</accession>
<reference evidence="2" key="1">
    <citation type="submission" date="2017-09" db="EMBL/GenBank/DDBJ databases">
        <title>Depth-based differentiation of microbial function through sediment-hosted aquifers and enrichment of novel symbionts in the deep terrestrial subsurface.</title>
        <authorList>
            <person name="Probst A.J."/>
            <person name="Ladd B."/>
            <person name="Jarett J.K."/>
            <person name="Geller-Mcgrath D.E."/>
            <person name="Sieber C.M.K."/>
            <person name="Emerson J.B."/>
            <person name="Anantharaman K."/>
            <person name="Thomas B.C."/>
            <person name="Malmstrom R."/>
            <person name="Stieglmeier M."/>
            <person name="Klingl A."/>
            <person name="Woyke T."/>
            <person name="Ryan C.M."/>
            <person name="Banfield J.F."/>
        </authorList>
    </citation>
    <scope>NUCLEOTIDE SEQUENCE [LARGE SCALE GENOMIC DNA]</scope>
</reference>
<evidence type="ECO:0000313" key="1">
    <source>
        <dbReference type="EMBL" id="PIS15450.1"/>
    </source>
</evidence>
<organism evidence="1 2">
    <name type="scientific">Candidatus Roizmanbacteria bacterium CG09_land_8_20_14_0_10_41_9</name>
    <dbReference type="NCBI Taxonomy" id="1974850"/>
    <lineage>
        <taxon>Bacteria</taxon>
        <taxon>Candidatus Roizmaniibacteriota</taxon>
    </lineage>
</organism>
<gene>
    <name evidence="1" type="ORF">COT62_03650</name>
</gene>
<sequence>MELVGSVPRTEEFSVDELSKRYTALLRFLLTTASYPGGAPFISPANLQGIVLDIGFGCCDAGERALRAVGAERVDSIMVPKPRIFTSKPPLNYVAEREAVKSQLVAHLRLIKPSPASIPIRLVTVFDHWGDLIGTEAGREIDRTLAPGGQRLITVRDRANVTTDFGRVWHPLDQRFYPNAAVSIFTK</sequence>
<dbReference type="EMBL" id="PEZG01000078">
    <property type="protein sequence ID" value="PIS15450.1"/>
    <property type="molecule type" value="Genomic_DNA"/>
</dbReference>
<protein>
    <submittedName>
        <fullName evidence="1">Uncharacterized protein</fullName>
    </submittedName>
</protein>